<dbReference type="PANTHER" id="PTHR30487:SF0">
    <property type="entry name" value="PREPILIN LEADER PEPTIDASE_N-METHYLTRANSFERASE-RELATED"/>
    <property type="match status" value="1"/>
</dbReference>
<name>A0A381P6S1_9ZZZZ</name>
<dbReference type="InterPro" id="IPR050882">
    <property type="entry name" value="Prepilin_peptidase/N-MTase"/>
</dbReference>
<evidence type="ECO:0000256" key="5">
    <source>
        <dbReference type="ARBA" id="ARBA00022989"/>
    </source>
</evidence>
<feature type="transmembrane region" description="Helical" evidence="7">
    <location>
        <begin position="162"/>
        <end position="182"/>
    </location>
</feature>
<feature type="transmembrane region" description="Helical" evidence="7">
    <location>
        <begin position="233"/>
        <end position="254"/>
    </location>
</feature>
<keyword evidence="4 7" id="KW-0812">Transmembrane</keyword>
<keyword evidence="3" id="KW-1003">Cell membrane</keyword>
<reference evidence="10" key="1">
    <citation type="submission" date="2018-05" db="EMBL/GenBank/DDBJ databases">
        <authorList>
            <person name="Lanie J.A."/>
            <person name="Ng W.-L."/>
            <person name="Kazmierczak K.M."/>
            <person name="Andrzejewski T.M."/>
            <person name="Davidsen T.M."/>
            <person name="Wayne K.J."/>
            <person name="Tettelin H."/>
            <person name="Glass J.I."/>
            <person name="Rusch D."/>
            <person name="Podicherti R."/>
            <person name="Tsui H.-C.T."/>
            <person name="Winkler M.E."/>
        </authorList>
    </citation>
    <scope>NUCLEOTIDE SEQUENCE</scope>
</reference>
<evidence type="ECO:0000259" key="9">
    <source>
        <dbReference type="Pfam" id="PF06750"/>
    </source>
</evidence>
<evidence type="ECO:0000256" key="1">
    <source>
        <dbReference type="ARBA" id="ARBA00004651"/>
    </source>
</evidence>
<dbReference type="Gene3D" id="1.20.120.1220">
    <property type="match status" value="1"/>
</dbReference>
<keyword evidence="6 7" id="KW-0472">Membrane</keyword>
<dbReference type="AlphaFoldDB" id="A0A381P6S1"/>
<feature type="domain" description="Prepilin type IV endopeptidase peptidase" evidence="8">
    <location>
        <begin position="116"/>
        <end position="224"/>
    </location>
</feature>
<dbReference type="InterPro" id="IPR010627">
    <property type="entry name" value="Prepilin_pept_A24_N"/>
</dbReference>
<comment type="subcellular location">
    <subcellularLocation>
        <location evidence="1">Cell membrane</location>
        <topology evidence="1">Multi-pass membrane protein</topology>
    </subcellularLocation>
</comment>
<comment type="similarity">
    <text evidence="2">Belongs to the peptidase A24 family.</text>
</comment>
<protein>
    <recommendedName>
        <fullName evidence="11">Peptidase A24A N-terminal domain-containing protein</fullName>
    </recommendedName>
</protein>
<feature type="transmembrane region" description="Helical" evidence="7">
    <location>
        <begin position="194"/>
        <end position="227"/>
    </location>
</feature>
<feature type="transmembrane region" description="Helical" evidence="7">
    <location>
        <begin position="80"/>
        <end position="99"/>
    </location>
</feature>
<dbReference type="Pfam" id="PF06750">
    <property type="entry name" value="A24_N_bact"/>
    <property type="match status" value="1"/>
</dbReference>
<evidence type="ECO:0000256" key="6">
    <source>
        <dbReference type="ARBA" id="ARBA00023136"/>
    </source>
</evidence>
<proteinExistence type="inferred from homology"/>
<organism evidence="10">
    <name type="scientific">marine metagenome</name>
    <dbReference type="NCBI Taxonomy" id="408172"/>
    <lineage>
        <taxon>unclassified sequences</taxon>
        <taxon>metagenomes</taxon>
        <taxon>ecological metagenomes</taxon>
    </lineage>
</organism>
<dbReference type="GO" id="GO:0004190">
    <property type="term" value="F:aspartic-type endopeptidase activity"/>
    <property type="evidence" value="ECO:0007669"/>
    <property type="project" value="InterPro"/>
</dbReference>
<evidence type="ECO:0000256" key="3">
    <source>
        <dbReference type="ARBA" id="ARBA00022475"/>
    </source>
</evidence>
<feature type="transmembrane region" description="Helical" evidence="7">
    <location>
        <begin position="134"/>
        <end position="156"/>
    </location>
</feature>
<evidence type="ECO:0008006" key="11">
    <source>
        <dbReference type="Google" id="ProtNLM"/>
    </source>
</evidence>
<feature type="transmembrane region" description="Helical" evidence="7">
    <location>
        <begin position="6"/>
        <end position="24"/>
    </location>
</feature>
<dbReference type="GO" id="GO:0006465">
    <property type="term" value="P:signal peptide processing"/>
    <property type="evidence" value="ECO:0007669"/>
    <property type="project" value="TreeGrafter"/>
</dbReference>
<gene>
    <name evidence="10" type="ORF">METZ01_LOCUS15480</name>
</gene>
<evidence type="ECO:0000256" key="7">
    <source>
        <dbReference type="SAM" id="Phobius"/>
    </source>
</evidence>
<dbReference type="EMBL" id="UINC01000882">
    <property type="protein sequence ID" value="SUZ62626.1"/>
    <property type="molecule type" value="Genomic_DNA"/>
</dbReference>
<dbReference type="Pfam" id="PF01478">
    <property type="entry name" value="Peptidase_A24"/>
    <property type="match status" value="1"/>
</dbReference>
<feature type="domain" description="Prepilin peptidase A24 N-terminal" evidence="9">
    <location>
        <begin position="11"/>
        <end position="97"/>
    </location>
</feature>
<keyword evidence="5 7" id="KW-1133">Transmembrane helix</keyword>
<feature type="transmembrane region" description="Helical" evidence="7">
    <location>
        <begin position="105"/>
        <end position="127"/>
    </location>
</feature>
<evidence type="ECO:0000256" key="4">
    <source>
        <dbReference type="ARBA" id="ARBA00022692"/>
    </source>
</evidence>
<dbReference type="GO" id="GO:0005886">
    <property type="term" value="C:plasma membrane"/>
    <property type="evidence" value="ECO:0007669"/>
    <property type="project" value="UniProtKB-SubCell"/>
</dbReference>
<evidence type="ECO:0000259" key="8">
    <source>
        <dbReference type="Pfam" id="PF01478"/>
    </source>
</evidence>
<accession>A0A381P6S1</accession>
<dbReference type="PANTHER" id="PTHR30487">
    <property type="entry name" value="TYPE 4 PREPILIN-LIKE PROTEINS LEADER PEPTIDE-PROCESSING ENZYME"/>
    <property type="match status" value="1"/>
</dbReference>
<dbReference type="InterPro" id="IPR000045">
    <property type="entry name" value="Prepilin_IV_endopep_pep"/>
</dbReference>
<sequence length="255" mass="28840">MFSANIFLCFVALIYGSFIGSFIIRFPKMVDKDSEVSIYSPRSRCEECKKSLKFHMLIPLISFLYQRGKCSFCKKPINNFYLNNEFLHLFLMAMILWLNPSDGSLYSFIQNMSFFLVLSSLYAQFILDLKHLSLSVFLSMMILILGLILNLCFDFFVDTVSAFIGIAIGYGTLYLIDKIYYLIRKHNAIGGGDFILLASIGALFGYQMLSVIILLGSLFGLLIYLIYKSDYLGKVPLGSGIALSAFLVMIIGIIF</sequence>
<evidence type="ECO:0000313" key="10">
    <source>
        <dbReference type="EMBL" id="SUZ62626.1"/>
    </source>
</evidence>
<evidence type="ECO:0000256" key="2">
    <source>
        <dbReference type="ARBA" id="ARBA00005801"/>
    </source>
</evidence>